<dbReference type="GO" id="GO:0008757">
    <property type="term" value="F:S-adenosylmethionine-dependent methyltransferase activity"/>
    <property type="evidence" value="ECO:0007669"/>
    <property type="project" value="InterPro"/>
</dbReference>
<dbReference type="PANTHER" id="PTHR44942:SF4">
    <property type="entry name" value="METHYLTRANSFERASE TYPE 11 DOMAIN-CONTAINING PROTEIN"/>
    <property type="match status" value="1"/>
</dbReference>
<gene>
    <name evidence="5" type="ORF">OVA965_LOCUS39661</name>
    <name evidence="6" type="ORF">TMI583_LOCUS40999</name>
</gene>
<dbReference type="AlphaFoldDB" id="A0A8S2FTH8"/>
<reference evidence="5" key="1">
    <citation type="submission" date="2021-02" db="EMBL/GenBank/DDBJ databases">
        <authorList>
            <person name="Nowell W R."/>
        </authorList>
    </citation>
    <scope>NUCLEOTIDE SEQUENCE</scope>
</reference>
<comment type="caution">
    <text evidence="5">The sequence shown here is derived from an EMBL/GenBank/DDBJ whole genome shotgun (WGS) entry which is preliminary data.</text>
</comment>
<evidence type="ECO:0000256" key="2">
    <source>
        <dbReference type="ARBA" id="ARBA00022603"/>
    </source>
</evidence>
<dbReference type="SUPFAM" id="SSF53335">
    <property type="entry name" value="S-adenosyl-L-methionine-dependent methyltransferases"/>
    <property type="match status" value="1"/>
</dbReference>
<dbReference type="InterPro" id="IPR029063">
    <property type="entry name" value="SAM-dependent_MTases_sf"/>
</dbReference>
<dbReference type="PANTHER" id="PTHR44942">
    <property type="entry name" value="METHYLTRANSF_11 DOMAIN-CONTAINING PROTEIN"/>
    <property type="match status" value="1"/>
</dbReference>
<dbReference type="Gene3D" id="3.40.50.150">
    <property type="entry name" value="Vaccinia Virus protein VP39"/>
    <property type="match status" value="1"/>
</dbReference>
<evidence type="ECO:0000256" key="3">
    <source>
        <dbReference type="ARBA" id="ARBA00022679"/>
    </source>
</evidence>
<dbReference type="Pfam" id="PF08241">
    <property type="entry name" value="Methyltransf_11"/>
    <property type="match status" value="1"/>
</dbReference>
<dbReference type="InterPro" id="IPR013216">
    <property type="entry name" value="Methyltransf_11"/>
</dbReference>
<dbReference type="Proteomes" id="UP000677228">
    <property type="component" value="Unassembled WGS sequence"/>
</dbReference>
<sequence>MSSNMKYPLFSKNVHIANYRDYRPTYSAQLYDHIIQYYFNTSNPSQEKVPLALDIGCGSGQATVDLSRYCDKVIGIDGSQNQLANPMQKDNIDYQCRNAEDLTFLPPNSVDLITVATALHWFNIEKFFIQVDRVLRPNGGVLCIWFYNNFNTFDNEEAQNVEQEFYLHLLDNTGWSDELKKLHYNYDLIMHLFPYERTRVKHVVNCEKEMSIKQYMKLVETWSACQLFKERNGEKECNHLLQQFANKLVYCYKSSNNKDDNDLYETKMLICWPVTLYLMKKI</sequence>
<dbReference type="EMBL" id="CAJOBA010064031">
    <property type="protein sequence ID" value="CAF4349463.1"/>
    <property type="molecule type" value="Genomic_DNA"/>
</dbReference>
<evidence type="ECO:0000259" key="4">
    <source>
        <dbReference type="Pfam" id="PF08241"/>
    </source>
</evidence>
<evidence type="ECO:0000256" key="1">
    <source>
        <dbReference type="ARBA" id="ARBA00008361"/>
    </source>
</evidence>
<dbReference type="InterPro" id="IPR051052">
    <property type="entry name" value="Diverse_substrate_MTase"/>
</dbReference>
<evidence type="ECO:0000313" key="5">
    <source>
        <dbReference type="EMBL" id="CAF1558126.1"/>
    </source>
</evidence>
<organism evidence="5 7">
    <name type="scientific">Didymodactylos carnosus</name>
    <dbReference type="NCBI Taxonomy" id="1234261"/>
    <lineage>
        <taxon>Eukaryota</taxon>
        <taxon>Metazoa</taxon>
        <taxon>Spiralia</taxon>
        <taxon>Gnathifera</taxon>
        <taxon>Rotifera</taxon>
        <taxon>Eurotatoria</taxon>
        <taxon>Bdelloidea</taxon>
        <taxon>Philodinida</taxon>
        <taxon>Philodinidae</taxon>
        <taxon>Didymodactylos</taxon>
    </lineage>
</organism>
<dbReference type="GO" id="GO:0032259">
    <property type="term" value="P:methylation"/>
    <property type="evidence" value="ECO:0007669"/>
    <property type="project" value="UniProtKB-KW"/>
</dbReference>
<protein>
    <recommendedName>
        <fullName evidence="4">Methyltransferase type 11 domain-containing protein</fullName>
    </recommendedName>
</protein>
<dbReference type="CDD" id="cd02440">
    <property type="entry name" value="AdoMet_MTases"/>
    <property type="match status" value="1"/>
</dbReference>
<keyword evidence="3" id="KW-0808">Transferase</keyword>
<comment type="similarity">
    <text evidence="1">Belongs to the methyltransferase superfamily.</text>
</comment>
<evidence type="ECO:0000313" key="7">
    <source>
        <dbReference type="Proteomes" id="UP000677228"/>
    </source>
</evidence>
<proteinExistence type="inferred from homology"/>
<feature type="domain" description="Methyltransferase type 11" evidence="4">
    <location>
        <begin position="53"/>
        <end position="142"/>
    </location>
</feature>
<keyword evidence="2" id="KW-0489">Methyltransferase</keyword>
<dbReference type="EMBL" id="CAJNOK010041459">
    <property type="protein sequence ID" value="CAF1558126.1"/>
    <property type="molecule type" value="Genomic_DNA"/>
</dbReference>
<accession>A0A8S2FTH8</accession>
<dbReference type="Proteomes" id="UP000682733">
    <property type="component" value="Unassembled WGS sequence"/>
</dbReference>
<evidence type="ECO:0000313" key="6">
    <source>
        <dbReference type="EMBL" id="CAF4349463.1"/>
    </source>
</evidence>
<name>A0A8S2FTH8_9BILA</name>